<dbReference type="Gene3D" id="2.120.10.80">
    <property type="entry name" value="Kelch-type beta propeller"/>
    <property type="match status" value="1"/>
</dbReference>
<keyword evidence="2" id="KW-1185">Reference proteome</keyword>
<proteinExistence type="predicted"/>
<dbReference type="AlphaFoldDB" id="A0A6S7JCN5"/>
<comment type="caution">
    <text evidence="1">The sequence shown here is derived from an EMBL/GenBank/DDBJ whole genome shotgun (WGS) entry which is preliminary data.</text>
</comment>
<protein>
    <submittedName>
        <fullName evidence="1">F-box only 42</fullName>
    </submittedName>
</protein>
<dbReference type="InterPro" id="IPR015915">
    <property type="entry name" value="Kelch-typ_b-propeller"/>
</dbReference>
<organism evidence="1 2">
    <name type="scientific">Paramuricea clavata</name>
    <name type="common">Red gorgonian</name>
    <name type="synonym">Violescent sea-whip</name>
    <dbReference type="NCBI Taxonomy" id="317549"/>
    <lineage>
        <taxon>Eukaryota</taxon>
        <taxon>Metazoa</taxon>
        <taxon>Cnidaria</taxon>
        <taxon>Anthozoa</taxon>
        <taxon>Octocorallia</taxon>
        <taxon>Malacalcyonacea</taxon>
        <taxon>Plexauridae</taxon>
        <taxon>Paramuricea</taxon>
    </lineage>
</organism>
<evidence type="ECO:0000313" key="2">
    <source>
        <dbReference type="Proteomes" id="UP001152795"/>
    </source>
</evidence>
<dbReference type="GO" id="GO:1990756">
    <property type="term" value="F:ubiquitin-like ligase-substrate adaptor activity"/>
    <property type="evidence" value="ECO:0007669"/>
    <property type="project" value="TreeGrafter"/>
</dbReference>
<evidence type="ECO:0000313" key="1">
    <source>
        <dbReference type="EMBL" id="CAB4027824.1"/>
    </source>
</evidence>
<sequence length="149" mass="16445">MGGCGHANMVFSDVWFLNVESWTWYEISVNNSIYAAPQLWSHPAVKIDQTVVVFPCPVTSTVNSAAASLITGVPQALMKMYSLDYSELETSRKCSWRADLSNNKSLPASSLHSVNVCEDMILIFGGLSDEQTVQTANNTIVFVTPFWTD</sequence>
<dbReference type="PANTHER" id="PTHR46432:SF1">
    <property type="entry name" value="F-BOX ONLY PROTEIN 42"/>
    <property type="match status" value="1"/>
</dbReference>
<dbReference type="GO" id="GO:0019005">
    <property type="term" value="C:SCF ubiquitin ligase complex"/>
    <property type="evidence" value="ECO:0007669"/>
    <property type="project" value="TreeGrafter"/>
</dbReference>
<gene>
    <name evidence="1" type="ORF">PACLA_8A059905</name>
</gene>
<dbReference type="SUPFAM" id="SSF117281">
    <property type="entry name" value="Kelch motif"/>
    <property type="match status" value="1"/>
</dbReference>
<dbReference type="PANTHER" id="PTHR46432">
    <property type="entry name" value="F-BOX ONLY PROTEIN 42"/>
    <property type="match status" value="1"/>
</dbReference>
<dbReference type="InterPro" id="IPR052821">
    <property type="entry name" value="F-box_only_SRC"/>
</dbReference>
<dbReference type="EMBL" id="CACRXK020015040">
    <property type="protein sequence ID" value="CAB4027824.1"/>
    <property type="molecule type" value="Genomic_DNA"/>
</dbReference>
<dbReference type="OrthoDB" id="9973021at2759"/>
<name>A0A6S7JCN5_PARCT</name>
<reference evidence="1" key="1">
    <citation type="submission" date="2020-04" db="EMBL/GenBank/DDBJ databases">
        <authorList>
            <person name="Alioto T."/>
            <person name="Alioto T."/>
            <person name="Gomez Garrido J."/>
        </authorList>
    </citation>
    <scope>NUCLEOTIDE SEQUENCE</scope>
    <source>
        <strain evidence="1">A484AB</strain>
    </source>
</reference>
<accession>A0A6S7JCN5</accession>
<dbReference type="Proteomes" id="UP001152795">
    <property type="component" value="Unassembled WGS sequence"/>
</dbReference>